<organism evidence="1">
    <name type="scientific">marine metagenome</name>
    <dbReference type="NCBI Taxonomy" id="408172"/>
    <lineage>
        <taxon>unclassified sequences</taxon>
        <taxon>metagenomes</taxon>
        <taxon>ecological metagenomes</taxon>
    </lineage>
</organism>
<name>A0A382ZD03_9ZZZZ</name>
<gene>
    <name evidence="1" type="ORF">METZ01_LOCUS446014</name>
</gene>
<dbReference type="EMBL" id="UINC01182763">
    <property type="protein sequence ID" value="SVD93160.1"/>
    <property type="molecule type" value="Genomic_DNA"/>
</dbReference>
<sequence>MICTQFRFFILVLLFLLVLSGCKVQVRYPSEFPSKTVITNEETFWFWGLIGEKNYEVNDLCPQGRVYEVRIYNTILQSTYTMLSLGIYSPRTVTIVCSIRGE</sequence>
<proteinExistence type="predicted"/>
<evidence type="ECO:0008006" key="2">
    <source>
        <dbReference type="Google" id="ProtNLM"/>
    </source>
</evidence>
<reference evidence="1" key="1">
    <citation type="submission" date="2018-05" db="EMBL/GenBank/DDBJ databases">
        <authorList>
            <person name="Lanie J.A."/>
            <person name="Ng W.-L."/>
            <person name="Kazmierczak K.M."/>
            <person name="Andrzejewski T.M."/>
            <person name="Davidsen T.M."/>
            <person name="Wayne K.J."/>
            <person name="Tettelin H."/>
            <person name="Glass J.I."/>
            <person name="Rusch D."/>
            <person name="Podicherti R."/>
            <person name="Tsui H.-C.T."/>
            <person name="Winkler M.E."/>
        </authorList>
    </citation>
    <scope>NUCLEOTIDE SEQUENCE</scope>
</reference>
<accession>A0A382ZD03</accession>
<dbReference type="Pfam" id="PF06291">
    <property type="entry name" value="Lambda_Bor"/>
    <property type="match status" value="1"/>
</dbReference>
<protein>
    <recommendedName>
        <fullName evidence="2">Lipoprotein</fullName>
    </recommendedName>
</protein>
<dbReference type="InterPro" id="IPR010438">
    <property type="entry name" value="Lambda_Bor"/>
</dbReference>
<dbReference type="AlphaFoldDB" id="A0A382ZD03"/>
<dbReference type="PROSITE" id="PS51257">
    <property type="entry name" value="PROKAR_LIPOPROTEIN"/>
    <property type="match status" value="1"/>
</dbReference>
<evidence type="ECO:0000313" key="1">
    <source>
        <dbReference type="EMBL" id="SVD93160.1"/>
    </source>
</evidence>